<dbReference type="PANTHER" id="PTHR42683">
    <property type="entry name" value="ALDEHYDE REDUCTASE"/>
    <property type="match status" value="1"/>
</dbReference>
<evidence type="ECO:0008006" key="7">
    <source>
        <dbReference type="Google" id="ProtNLM"/>
    </source>
</evidence>
<proteinExistence type="inferred from homology"/>
<dbReference type="SUPFAM" id="SSF51735">
    <property type="entry name" value="NAD(P)-binding Rossmann-fold domains"/>
    <property type="match status" value="1"/>
</dbReference>
<comment type="caution">
    <text evidence="5">The sequence shown here is derived from an EMBL/GenBank/DDBJ whole genome shotgun (WGS) entry which is preliminary data.</text>
</comment>
<reference evidence="5 6" key="1">
    <citation type="journal article" date="2024" name="G3 (Bethesda)">
        <title>Genome assembly of Hibiscus sabdariffa L. provides insights into metabolisms of medicinal natural products.</title>
        <authorList>
            <person name="Kim T."/>
        </authorList>
    </citation>
    <scope>NUCLEOTIDE SEQUENCE [LARGE SCALE GENOMIC DNA]</scope>
    <source>
        <strain evidence="5">TK-2024</strain>
        <tissue evidence="5">Old leaves</tissue>
    </source>
</reference>
<dbReference type="Gene3D" id="3.90.180.10">
    <property type="entry name" value="Medium-chain alcohol dehydrogenases, catalytic domain"/>
    <property type="match status" value="2"/>
</dbReference>
<protein>
    <recommendedName>
        <fullName evidence="7">Mannitol dehydrogenase</fullName>
    </recommendedName>
</protein>
<keyword evidence="3" id="KW-0862">Zinc</keyword>
<dbReference type="Gene3D" id="3.40.50.720">
    <property type="entry name" value="NAD(P)-binding Rossmann-like Domain"/>
    <property type="match status" value="2"/>
</dbReference>
<dbReference type="SUPFAM" id="SSF50129">
    <property type="entry name" value="GroES-like"/>
    <property type="match status" value="1"/>
</dbReference>
<accession>A0ABR2TP69</accession>
<organism evidence="5 6">
    <name type="scientific">Hibiscus sabdariffa</name>
    <name type="common">roselle</name>
    <dbReference type="NCBI Taxonomy" id="183260"/>
    <lineage>
        <taxon>Eukaryota</taxon>
        <taxon>Viridiplantae</taxon>
        <taxon>Streptophyta</taxon>
        <taxon>Embryophyta</taxon>
        <taxon>Tracheophyta</taxon>
        <taxon>Spermatophyta</taxon>
        <taxon>Magnoliopsida</taxon>
        <taxon>eudicotyledons</taxon>
        <taxon>Gunneridae</taxon>
        <taxon>Pentapetalae</taxon>
        <taxon>rosids</taxon>
        <taxon>malvids</taxon>
        <taxon>Malvales</taxon>
        <taxon>Malvaceae</taxon>
        <taxon>Malvoideae</taxon>
        <taxon>Hibiscus</taxon>
    </lineage>
</organism>
<evidence type="ECO:0000256" key="1">
    <source>
        <dbReference type="ARBA" id="ARBA00008072"/>
    </source>
</evidence>
<comment type="similarity">
    <text evidence="1">Belongs to the zinc-containing alcohol dehydrogenase family.</text>
</comment>
<dbReference type="Proteomes" id="UP001396334">
    <property type="component" value="Unassembled WGS sequence"/>
</dbReference>
<dbReference type="EMBL" id="JBBPBN010000004">
    <property type="protein sequence ID" value="KAK9039283.1"/>
    <property type="molecule type" value="Genomic_DNA"/>
</dbReference>
<dbReference type="InterPro" id="IPR047109">
    <property type="entry name" value="CAD-like"/>
</dbReference>
<evidence type="ECO:0000313" key="5">
    <source>
        <dbReference type="EMBL" id="KAK9039283.1"/>
    </source>
</evidence>
<evidence type="ECO:0000256" key="2">
    <source>
        <dbReference type="ARBA" id="ARBA00022723"/>
    </source>
</evidence>
<evidence type="ECO:0000256" key="3">
    <source>
        <dbReference type="ARBA" id="ARBA00022833"/>
    </source>
</evidence>
<keyword evidence="4" id="KW-0560">Oxidoreductase</keyword>
<evidence type="ECO:0000313" key="6">
    <source>
        <dbReference type="Proteomes" id="UP001396334"/>
    </source>
</evidence>
<name>A0ABR2TP69_9ROSI</name>
<keyword evidence="6" id="KW-1185">Reference proteome</keyword>
<dbReference type="InterPro" id="IPR011032">
    <property type="entry name" value="GroES-like_sf"/>
</dbReference>
<gene>
    <name evidence="5" type="ORF">V6N11_014491</name>
</gene>
<sequence length="216" mass="23602">MEKVKVGKVGVGCIVGACHNCDSCANDLENYCPKVVFTYNGIYYDGTVTYDSYSDFMVVDQRYIVQIPNRIPLNSAALLLCVGITVYSPLKYFGLGELRRHVAIVGLGGLGHVAVKFAKALGCKVTVISTSPSKKAEALEHLGRKTMAGSGIGGMKKTQEIIDFAVKHNIKTDIEVVLMDYVNQAMERLEKGDVRYRFVIDVGNTLAATKPEVEDQ</sequence>
<keyword evidence="2" id="KW-0479">Metal-binding</keyword>
<dbReference type="InterPro" id="IPR036291">
    <property type="entry name" value="NAD(P)-bd_dom_sf"/>
</dbReference>
<evidence type="ECO:0000256" key="4">
    <source>
        <dbReference type="ARBA" id="ARBA00023002"/>
    </source>
</evidence>